<dbReference type="GO" id="GO:0032259">
    <property type="term" value="P:methylation"/>
    <property type="evidence" value="ECO:0007669"/>
    <property type="project" value="UniProtKB-KW"/>
</dbReference>
<dbReference type="AlphaFoldDB" id="A0A6G7YS78"/>
<sequence>MLKLEADTQSPAAELPSLRPAKPISRDGVVQAILNLFKAPDYLEIGVNQGKTFNALRARTKVAVDPKFLFDHQEVAARVSGTTFHETTSDDYFGRIAGAKTAFDVIYLDGMHTSEQTIRDLINAISFLKPGGVIAIDDVFPCSYMASLPDRGDTRIISKATTGVPSPWMGDVFRLVFFVETFCQQFNYATVNNNHGQLVLWREPRRDVPQRTLSQVAAKEYKDLFLEAPSFRAASLDVILTKIRQAQKA</sequence>
<organism evidence="1 2">
    <name type="scientific">Sphingomonas piscis</name>
    <dbReference type="NCBI Taxonomy" id="2714943"/>
    <lineage>
        <taxon>Bacteria</taxon>
        <taxon>Pseudomonadati</taxon>
        <taxon>Pseudomonadota</taxon>
        <taxon>Alphaproteobacteria</taxon>
        <taxon>Sphingomonadales</taxon>
        <taxon>Sphingomonadaceae</taxon>
        <taxon>Sphingomonas</taxon>
    </lineage>
</organism>
<protein>
    <submittedName>
        <fullName evidence="1">Class I SAM-dependent methyltransferase</fullName>
    </submittedName>
</protein>
<gene>
    <name evidence="1" type="ORF">G7077_12400</name>
</gene>
<dbReference type="KEGG" id="spii:G7077_12400"/>
<dbReference type="RefSeq" id="WP_166411976.1">
    <property type="nucleotide sequence ID" value="NZ_CP049869.1"/>
</dbReference>
<accession>A0A6G7YS78</accession>
<name>A0A6G7YS78_9SPHN</name>
<dbReference type="EMBL" id="CP049869">
    <property type="protein sequence ID" value="QIK79589.1"/>
    <property type="molecule type" value="Genomic_DNA"/>
</dbReference>
<evidence type="ECO:0000313" key="2">
    <source>
        <dbReference type="Proteomes" id="UP000503222"/>
    </source>
</evidence>
<dbReference type="GO" id="GO:0008168">
    <property type="term" value="F:methyltransferase activity"/>
    <property type="evidence" value="ECO:0007669"/>
    <property type="project" value="UniProtKB-KW"/>
</dbReference>
<keyword evidence="2" id="KW-1185">Reference proteome</keyword>
<reference evidence="1 2" key="1">
    <citation type="submission" date="2020-03" db="EMBL/GenBank/DDBJ databases">
        <title>Sphingomonas sp. nov., isolated from fish.</title>
        <authorList>
            <person name="Hyun D.-W."/>
            <person name="Bae J.-W."/>
        </authorList>
    </citation>
    <scope>NUCLEOTIDE SEQUENCE [LARGE SCALE GENOMIC DNA]</scope>
    <source>
        <strain evidence="1 2">HDW15B</strain>
    </source>
</reference>
<dbReference type="SUPFAM" id="SSF53335">
    <property type="entry name" value="S-adenosyl-L-methionine-dependent methyltransferases"/>
    <property type="match status" value="1"/>
</dbReference>
<dbReference type="Pfam" id="PF13578">
    <property type="entry name" value="Methyltransf_24"/>
    <property type="match status" value="1"/>
</dbReference>
<dbReference type="Proteomes" id="UP000503222">
    <property type="component" value="Chromosome"/>
</dbReference>
<keyword evidence="1" id="KW-0489">Methyltransferase</keyword>
<dbReference type="Gene3D" id="3.40.50.150">
    <property type="entry name" value="Vaccinia Virus protein VP39"/>
    <property type="match status" value="1"/>
</dbReference>
<keyword evidence="1" id="KW-0808">Transferase</keyword>
<dbReference type="InterPro" id="IPR029063">
    <property type="entry name" value="SAM-dependent_MTases_sf"/>
</dbReference>
<proteinExistence type="predicted"/>
<evidence type="ECO:0000313" key="1">
    <source>
        <dbReference type="EMBL" id="QIK79589.1"/>
    </source>
</evidence>